<keyword evidence="2" id="KW-1185">Reference proteome</keyword>
<proteinExistence type="predicted"/>
<accession>A0A448XGW6</accession>
<protein>
    <submittedName>
        <fullName evidence="1">Uncharacterized protein</fullName>
    </submittedName>
</protein>
<dbReference type="AlphaFoldDB" id="A0A448XGW6"/>
<gene>
    <name evidence="1" type="ORF">PXEA_LOCUS29681</name>
</gene>
<name>A0A448XGW6_9PLAT</name>
<dbReference type="EMBL" id="CAAALY010251739">
    <property type="protein sequence ID" value="VEL36241.1"/>
    <property type="molecule type" value="Genomic_DNA"/>
</dbReference>
<dbReference type="Proteomes" id="UP000784294">
    <property type="component" value="Unassembled WGS sequence"/>
</dbReference>
<reference evidence="1" key="1">
    <citation type="submission" date="2018-11" db="EMBL/GenBank/DDBJ databases">
        <authorList>
            <consortium name="Pathogen Informatics"/>
        </authorList>
    </citation>
    <scope>NUCLEOTIDE SEQUENCE</scope>
</reference>
<sequence>MKTDINVFFSTYSELAWRLIYKAQIPDLAGIGPPIAEQRNRSAYQRTALLWSNWTETTSCPLSTSEIIFTLSEPSTNRVNSIESLRVPLMRRRQRSCMRQPVNRFSDVEDLACEEDGASEVKSEWMAHGPRGASGQSARVAVTNQALGQALDPIRRPYSALELGLESATIQDLSLGGVTALAHLKKH</sequence>
<comment type="caution">
    <text evidence="1">The sequence shown here is derived from an EMBL/GenBank/DDBJ whole genome shotgun (WGS) entry which is preliminary data.</text>
</comment>
<evidence type="ECO:0000313" key="2">
    <source>
        <dbReference type="Proteomes" id="UP000784294"/>
    </source>
</evidence>
<evidence type="ECO:0000313" key="1">
    <source>
        <dbReference type="EMBL" id="VEL36241.1"/>
    </source>
</evidence>
<organism evidence="1 2">
    <name type="scientific">Protopolystoma xenopodis</name>
    <dbReference type="NCBI Taxonomy" id="117903"/>
    <lineage>
        <taxon>Eukaryota</taxon>
        <taxon>Metazoa</taxon>
        <taxon>Spiralia</taxon>
        <taxon>Lophotrochozoa</taxon>
        <taxon>Platyhelminthes</taxon>
        <taxon>Monogenea</taxon>
        <taxon>Polyopisthocotylea</taxon>
        <taxon>Polystomatidea</taxon>
        <taxon>Polystomatidae</taxon>
        <taxon>Protopolystoma</taxon>
    </lineage>
</organism>